<keyword evidence="1" id="KW-0732">Signal</keyword>
<organism evidence="2 3">
    <name type="scientific">Stygiobacter electus</name>
    <dbReference type="NCBI Taxonomy" id="3032292"/>
    <lineage>
        <taxon>Bacteria</taxon>
        <taxon>Pseudomonadati</taxon>
        <taxon>Ignavibacteriota</taxon>
        <taxon>Ignavibacteria</taxon>
        <taxon>Ignavibacteriales</taxon>
        <taxon>Melioribacteraceae</taxon>
        <taxon>Stygiobacter</taxon>
    </lineage>
</organism>
<evidence type="ECO:0000313" key="2">
    <source>
        <dbReference type="EMBL" id="MDF1611806.1"/>
    </source>
</evidence>
<reference evidence="2" key="1">
    <citation type="submission" date="2023-03" db="EMBL/GenBank/DDBJ databases">
        <title>Stygiobacter electus gen. nov., sp. nov., facultatively anaerobic thermotolerant bacterium of the class Ignavibacteria from a well of Yessentuki mineral water deposit.</title>
        <authorList>
            <person name="Podosokorskaya O.A."/>
            <person name="Elcheninov A.G."/>
            <person name="Petrova N.F."/>
            <person name="Zavarzina D.G."/>
            <person name="Kublanov I.V."/>
            <person name="Merkel A.Y."/>
        </authorList>
    </citation>
    <scope>NUCLEOTIDE SEQUENCE</scope>
    <source>
        <strain evidence="2">09-Me</strain>
    </source>
</reference>
<dbReference type="AlphaFoldDB" id="A0AAE3TCU2"/>
<dbReference type="EMBL" id="JARGDL010000007">
    <property type="protein sequence ID" value="MDF1611806.1"/>
    <property type="molecule type" value="Genomic_DNA"/>
</dbReference>
<proteinExistence type="predicted"/>
<evidence type="ECO:0000256" key="1">
    <source>
        <dbReference type="SAM" id="SignalP"/>
    </source>
</evidence>
<feature type="signal peptide" evidence="1">
    <location>
        <begin position="1"/>
        <end position="17"/>
    </location>
</feature>
<dbReference type="RefSeq" id="WP_321535573.1">
    <property type="nucleotide sequence ID" value="NZ_JARGDL010000007.1"/>
</dbReference>
<feature type="chain" id="PRO_5042035079" description="Porin" evidence="1">
    <location>
        <begin position="18"/>
        <end position="631"/>
    </location>
</feature>
<protein>
    <recommendedName>
        <fullName evidence="4">Porin</fullName>
    </recommendedName>
</protein>
<evidence type="ECO:0008006" key="4">
    <source>
        <dbReference type="Google" id="ProtNLM"/>
    </source>
</evidence>
<name>A0AAE3TCU2_9BACT</name>
<evidence type="ECO:0000313" key="3">
    <source>
        <dbReference type="Proteomes" id="UP001221302"/>
    </source>
</evidence>
<dbReference type="Proteomes" id="UP001221302">
    <property type="component" value="Unassembled WGS sequence"/>
</dbReference>
<gene>
    <name evidence="2" type="ORF">P0M35_06565</name>
</gene>
<accession>A0AAE3TCU2</accession>
<keyword evidence="3" id="KW-1185">Reference proteome</keyword>
<sequence>MKQLFIFLFLLPLFIFAQQSKDSLSFSTKSYTDKFLSNSFNKQLNTNFYSVNFRNSFTFNKIFFGINEQFNSTIIKTNLKNIKDEHSLNAQTNYQFNEQFNLGLDFGNNIYNDDRNVGLNKASVLTSILFLDYSPVSKLNLIPFFGFEQNNQLNEKDNGYVYGFETNVDDFNLGEFEINSIIKYRNEDISPKKNILRLLYFDFSNNISENFTNIISANYIQQRRDFYFTADKLTSDEFNISNNIQSRIETNYNIQERLKLIQNDSPFSFDLIGRIAFRDIDRKTKYISLNNIANINYDTKINELRLEFLSLIEYKKTNYNFAFRFSYTERDEKHQPNKYEGISNIVFEERKILEEQKNNSSQLANLSLNGSYIFNKNIISFTLFHRKLQYDTPSNLNFDDRDELLSIGNINFIHNFNKFFNVFINLETSINKMVYIFAERSSNNNIKRTIKFLTGGEFVSKFLITKNSAEVSANYTVFNYEELNPNYKSYSFRQFGFRDSSKIIFNKYFGVNFGGYLKLSEQGNFNWQNFSEAPQRHLEEKFIQQSFFYKYSLIEFNLGLKFFSLKTFSFINAKEKKLLTQYSSVGPTFDILINLIDKLDLKIYSWYEFIKDESNKKREIANLDLRLYYKF</sequence>
<comment type="caution">
    <text evidence="2">The sequence shown here is derived from an EMBL/GenBank/DDBJ whole genome shotgun (WGS) entry which is preliminary data.</text>
</comment>